<dbReference type="EMBL" id="AP021858">
    <property type="protein sequence ID" value="BBO24544.1"/>
    <property type="molecule type" value="Genomic_DNA"/>
</dbReference>
<sequence length="145" mass="16527">MYLRKGEMIEHVERLIRAGKWEDALAEAKELVAKYPTHAAANAVLGTCHCHLGDETQGAEQFRKALELDPHFWQAAFSLARCLDRLGRYEEALEAARAALKEKPSSVRIGRFVKAMERLTPEKITDSWQLSTKPIYWNIEVTSDE</sequence>
<dbReference type="InterPro" id="IPR011990">
    <property type="entry name" value="TPR-like_helical_dom_sf"/>
</dbReference>
<feature type="repeat" description="TPR" evidence="3">
    <location>
        <begin position="39"/>
        <end position="72"/>
    </location>
</feature>
<dbReference type="SUPFAM" id="SSF48452">
    <property type="entry name" value="TPR-like"/>
    <property type="match status" value="1"/>
</dbReference>
<name>A0A809SF65_9BACT</name>
<reference evidence="4" key="1">
    <citation type="journal article" name="DNA Res.">
        <title>The physiological potential of anammox bacteria as revealed by their core genome structure.</title>
        <authorList>
            <person name="Okubo T."/>
            <person name="Toyoda A."/>
            <person name="Fukuhara K."/>
            <person name="Uchiyama I."/>
            <person name="Harigaya Y."/>
            <person name="Kuroiwa M."/>
            <person name="Suzuki T."/>
            <person name="Murakami Y."/>
            <person name="Suwa Y."/>
            <person name="Takami H."/>
        </authorList>
    </citation>
    <scope>NUCLEOTIDE SEQUENCE</scope>
    <source>
        <strain evidence="4">317325-2</strain>
    </source>
</reference>
<dbReference type="Gene3D" id="1.25.40.10">
    <property type="entry name" value="Tetratricopeptide repeat domain"/>
    <property type="match status" value="1"/>
</dbReference>
<dbReference type="InterPro" id="IPR050498">
    <property type="entry name" value="Ycf3"/>
</dbReference>
<feature type="repeat" description="TPR" evidence="3">
    <location>
        <begin position="73"/>
        <end position="106"/>
    </location>
</feature>
<evidence type="ECO:0000256" key="3">
    <source>
        <dbReference type="PROSITE-ProRule" id="PRU00339"/>
    </source>
</evidence>
<dbReference type="SMART" id="SM00028">
    <property type="entry name" value="TPR"/>
    <property type="match status" value="2"/>
</dbReference>
<evidence type="ECO:0000313" key="4">
    <source>
        <dbReference type="EMBL" id="BBO24544.1"/>
    </source>
</evidence>
<dbReference type="PROSITE" id="PS50005">
    <property type="entry name" value="TPR"/>
    <property type="match status" value="2"/>
</dbReference>
<dbReference type="PANTHER" id="PTHR44858">
    <property type="entry name" value="TETRATRICOPEPTIDE REPEAT PROTEIN 6"/>
    <property type="match status" value="1"/>
</dbReference>
<organism evidence="4 5">
    <name type="scientific">Candidatus Nitrosymbiomonas proteolyticus</name>
    <dbReference type="NCBI Taxonomy" id="2608984"/>
    <lineage>
        <taxon>Bacteria</taxon>
        <taxon>Bacillati</taxon>
        <taxon>Armatimonadota</taxon>
        <taxon>Armatimonadota incertae sedis</taxon>
        <taxon>Candidatus Nitrosymbiomonas</taxon>
    </lineage>
</organism>
<evidence type="ECO:0000313" key="5">
    <source>
        <dbReference type="Proteomes" id="UP000662873"/>
    </source>
</evidence>
<dbReference type="Pfam" id="PF13432">
    <property type="entry name" value="TPR_16"/>
    <property type="match status" value="1"/>
</dbReference>
<accession>A0A809SF65</accession>
<dbReference type="KEGG" id="npy:NPRO_21390"/>
<evidence type="ECO:0000256" key="2">
    <source>
        <dbReference type="ARBA" id="ARBA00022803"/>
    </source>
</evidence>
<protein>
    <recommendedName>
        <fullName evidence="6">Tetratricopeptide repeat protein</fullName>
    </recommendedName>
</protein>
<gene>
    <name evidence="4" type="ORF">NPRO_21390</name>
</gene>
<keyword evidence="2 3" id="KW-0802">TPR repeat</keyword>
<evidence type="ECO:0008006" key="6">
    <source>
        <dbReference type="Google" id="ProtNLM"/>
    </source>
</evidence>
<proteinExistence type="predicted"/>
<dbReference type="InterPro" id="IPR019734">
    <property type="entry name" value="TPR_rpt"/>
</dbReference>
<dbReference type="Proteomes" id="UP000662873">
    <property type="component" value="Chromosome"/>
</dbReference>
<evidence type="ECO:0000256" key="1">
    <source>
        <dbReference type="ARBA" id="ARBA00022737"/>
    </source>
</evidence>
<keyword evidence="1" id="KW-0677">Repeat</keyword>
<dbReference type="PANTHER" id="PTHR44858:SF1">
    <property type="entry name" value="UDP-N-ACETYLGLUCOSAMINE--PEPTIDE N-ACETYLGLUCOSAMINYLTRANSFERASE SPINDLY-RELATED"/>
    <property type="match status" value="1"/>
</dbReference>
<dbReference type="AlphaFoldDB" id="A0A809SF65"/>